<protein>
    <submittedName>
        <fullName evidence="2">Tail collar protein</fullName>
    </submittedName>
</protein>
<accession>A0A0R0CDV3</accession>
<keyword evidence="3" id="KW-1185">Reference proteome</keyword>
<dbReference type="Proteomes" id="UP000050864">
    <property type="component" value="Unassembled WGS sequence"/>
</dbReference>
<dbReference type="OrthoDB" id="9810174at2"/>
<name>A0A0R0CDV3_9GAMM</name>
<feature type="domain" description="Phage tail collar" evidence="1">
    <location>
        <begin position="7"/>
        <end position="63"/>
    </location>
</feature>
<evidence type="ECO:0000259" key="1">
    <source>
        <dbReference type="Pfam" id="PF07484"/>
    </source>
</evidence>
<dbReference type="Pfam" id="PF07484">
    <property type="entry name" value="Collar"/>
    <property type="match status" value="1"/>
</dbReference>
<gene>
    <name evidence="2" type="ORF">ABB26_08885</name>
</gene>
<dbReference type="EMBL" id="LDJI01000015">
    <property type="protein sequence ID" value="KRG64279.1"/>
    <property type="molecule type" value="Genomic_DNA"/>
</dbReference>
<sequence>MSTPYVGEIRMFGFSRVPNGWFACDGSLKPIAEYEVLYTLLGTTYGGDGMNTFAVPDLRGRVPIHQGHGPGLGTYVIGQMAGSESVTLSQAELPNHNHPLMATTTLATTGAVGNTVLLAALSGETMYVTDITGAIGAPLAANATTSNGDNLPHDNRMPTLTVQFCVAWAGIYPSQG</sequence>
<dbReference type="SUPFAM" id="SSF88874">
    <property type="entry name" value="Receptor-binding domain of short tail fibre protein gp12"/>
    <property type="match status" value="1"/>
</dbReference>
<proteinExistence type="predicted"/>
<evidence type="ECO:0000313" key="3">
    <source>
        <dbReference type="Proteomes" id="UP000050864"/>
    </source>
</evidence>
<dbReference type="InterPro" id="IPR011083">
    <property type="entry name" value="Phage_tail_collar_dom"/>
</dbReference>
<dbReference type="RefSeq" id="WP_057633314.1">
    <property type="nucleotide sequence ID" value="NZ_LDJI01000015.1"/>
</dbReference>
<evidence type="ECO:0000313" key="2">
    <source>
        <dbReference type="EMBL" id="KRG64279.1"/>
    </source>
</evidence>
<dbReference type="STRING" id="405444.ABB26_08885"/>
<comment type="caution">
    <text evidence="2">The sequence shown here is derived from an EMBL/GenBank/DDBJ whole genome shotgun (WGS) entry which is preliminary data.</text>
</comment>
<dbReference type="InterPro" id="IPR037053">
    <property type="entry name" value="Phage_tail_collar_dom_sf"/>
</dbReference>
<dbReference type="PATRIC" id="fig|405444.3.peg.785"/>
<reference evidence="2 3" key="1">
    <citation type="submission" date="2015-05" db="EMBL/GenBank/DDBJ databases">
        <title>Genome sequencing and analysis of members of genus Stenotrophomonas.</title>
        <authorList>
            <person name="Patil P.P."/>
            <person name="Midha S."/>
            <person name="Patil P.B."/>
        </authorList>
    </citation>
    <scope>NUCLEOTIDE SEQUENCE [LARGE SCALE GENOMIC DNA]</scope>
    <source>
        <strain evidence="2 3">DSM 18929</strain>
    </source>
</reference>
<dbReference type="Gene3D" id="3.90.1340.10">
    <property type="entry name" value="Phage tail collar domain"/>
    <property type="match status" value="1"/>
</dbReference>
<organism evidence="2 3">
    <name type="scientific">Stenotrophomonas humi</name>
    <dbReference type="NCBI Taxonomy" id="405444"/>
    <lineage>
        <taxon>Bacteria</taxon>
        <taxon>Pseudomonadati</taxon>
        <taxon>Pseudomonadota</taxon>
        <taxon>Gammaproteobacteria</taxon>
        <taxon>Lysobacterales</taxon>
        <taxon>Lysobacteraceae</taxon>
        <taxon>Stenotrophomonas</taxon>
    </lineage>
</organism>
<dbReference type="AlphaFoldDB" id="A0A0R0CDV3"/>